<dbReference type="InterPro" id="IPR000571">
    <property type="entry name" value="Znf_CCCH"/>
</dbReference>
<dbReference type="AlphaFoldDB" id="A0A371D0D4"/>
<dbReference type="PROSITE" id="PS50103">
    <property type="entry name" value="ZF_C3H1"/>
    <property type="match status" value="1"/>
</dbReference>
<dbReference type="EMBL" id="KZ857431">
    <property type="protein sequence ID" value="RDX45994.1"/>
    <property type="molecule type" value="Genomic_DNA"/>
</dbReference>
<dbReference type="OrthoDB" id="2655894at2759"/>
<feature type="compositionally biased region" description="Low complexity" evidence="2">
    <location>
        <begin position="1"/>
        <end position="10"/>
    </location>
</feature>
<proteinExistence type="predicted"/>
<feature type="zinc finger region" description="C3H1-type" evidence="1">
    <location>
        <begin position="242"/>
        <end position="270"/>
    </location>
</feature>
<gene>
    <name evidence="4" type="ORF">OH76DRAFT_1299356</name>
</gene>
<sequence length="282" mass="31380">RARSSSLSSSETDGSCDTPRKKVRANASNYGWASAAQAVKSSARPDIQKTARLLKEYRLDVAAAKADLLDTTIAPEFPDSEWNNLLLGKPVDFDVLLTSNFSSKTDDKHVEQVGDVELSYTSREPSRKVTRYGDWVTSFEMFQEATVFAFPHRRAELATYRTHIIRQFRTNDEIFDARVIDYDRAVRKSVSQNRGFLLSDLSEFFPLYVQFISSTGSSTVTATVQAASSSGKRLGSSKSKPSRKAEACIRYNNDACPNLASTCRYRHVCSGCNAKGHREPAC</sequence>
<evidence type="ECO:0000313" key="4">
    <source>
        <dbReference type="EMBL" id="RDX45994.1"/>
    </source>
</evidence>
<feature type="non-terminal residue" evidence="4">
    <location>
        <position position="282"/>
    </location>
</feature>
<feature type="non-terminal residue" evidence="4">
    <location>
        <position position="1"/>
    </location>
</feature>
<organism evidence="4 5">
    <name type="scientific">Lentinus brumalis</name>
    <dbReference type="NCBI Taxonomy" id="2498619"/>
    <lineage>
        <taxon>Eukaryota</taxon>
        <taxon>Fungi</taxon>
        <taxon>Dikarya</taxon>
        <taxon>Basidiomycota</taxon>
        <taxon>Agaricomycotina</taxon>
        <taxon>Agaricomycetes</taxon>
        <taxon>Polyporales</taxon>
        <taxon>Polyporaceae</taxon>
        <taxon>Lentinus</taxon>
    </lineage>
</organism>
<evidence type="ECO:0000313" key="5">
    <source>
        <dbReference type="Proteomes" id="UP000256964"/>
    </source>
</evidence>
<dbReference type="STRING" id="139420.A0A371D0D4"/>
<keyword evidence="1" id="KW-0862">Zinc</keyword>
<reference evidence="4 5" key="1">
    <citation type="journal article" date="2018" name="Biotechnol. Biofuels">
        <title>Integrative visual omics of the white-rot fungus Polyporus brumalis exposes the biotechnological potential of its oxidative enzymes for delignifying raw plant biomass.</title>
        <authorList>
            <person name="Miyauchi S."/>
            <person name="Rancon A."/>
            <person name="Drula E."/>
            <person name="Hage H."/>
            <person name="Chaduli D."/>
            <person name="Favel A."/>
            <person name="Grisel S."/>
            <person name="Henrissat B."/>
            <person name="Herpoel-Gimbert I."/>
            <person name="Ruiz-Duenas F.J."/>
            <person name="Chevret D."/>
            <person name="Hainaut M."/>
            <person name="Lin J."/>
            <person name="Wang M."/>
            <person name="Pangilinan J."/>
            <person name="Lipzen A."/>
            <person name="Lesage-Meessen L."/>
            <person name="Navarro D."/>
            <person name="Riley R."/>
            <person name="Grigoriev I.V."/>
            <person name="Zhou S."/>
            <person name="Raouche S."/>
            <person name="Rosso M.N."/>
        </authorList>
    </citation>
    <scope>NUCLEOTIDE SEQUENCE [LARGE SCALE GENOMIC DNA]</scope>
    <source>
        <strain evidence="4 5">BRFM 1820</strain>
    </source>
</reference>
<keyword evidence="1" id="KW-0863">Zinc-finger</keyword>
<keyword evidence="5" id="KW-1185">Reference proteome</keyword>
<dbReference type="Proteomes" id="UP000256964">
    <property type="component" value="Unassembled WGS sequence"/>
</dbReference>
<accession>A0A371D0D4</accession>
<keyword evidence="1" id="KW-0479">Metal-binding</keyword>
<protein>
    <recommendedName>
        <fullName evidence="3">C3H1-type domain-containing protein</fullName>
    </recommendedName>
</protein>
<evidence type="ECO:0000256" key="2">
    <source>
        <dbReference type="SAM" id="MobiDB-lite"/>
    </source>
</evidence>
<feature type="domain" description="C3H1-type" evidence="3">
    <location>
        <begin position="242"/>
        <end position="270"/>
    </location>
</feature>
<evidence type="ECO:0000259" key="3">
    <source>
        <dbReference type="PROSITE" id="PS50103"/>
    </source>
</evidence>
<evidence type="ECO:0000256" key="1">
    <source>
        <dbReference type="PROSITE-ProRule" id="PRU00723"/>
    </source>
</evidence>
<name>A0A371D0D4_9APHY</name>
<dbReference type="GO" id="GO:0008270">
    <property type="term" value="F:zinc ion binding"/>
    <property type="evidence" value="ECO:0007669"/>
    <property type="project" value="UniProtKB-KW"/>
</dbReference>
<feature type="region of interest" description="Disordered" evidence="2">
    <location>
        <begin position="1"/>
        <end position="22"/>
    </location>
</feature>